<evidence type="ECO:0000313" key="1">
    <source>
        <dbReference type="EMBL" id="QIP38195.1"/>
    </source>
</evidence>
<protein>
    <submittedName>
        <fullName evidence="1">Uncharacterized protein</fullName>
    </submittedName>
</protein>
<gene>
    <name evidence="1" type="ORF">G9444_0951</name>
</gene>
<sequence length="88" mass="9256">MVLHCLELSDDLAELLALLRVVGGDLEQCLAQALQLRGSGKSAHVEGCGEVGGAQRFAGGNLVELAGEIHRCLGFARDAERDGAVLRE</sequence>
<dbReference type="Proteomes" id="UP000502345">
    <property type="component" value="Chromosome"/>
</dbReference>
<dbReference type="EMBL" id="CP050124">
    <property type="protein sequence ID" value="QIP38195.1"/>
    <property type="molecule type" value="Genomic_DNA"/>
</dbReference>
<organism evidence="1 2">
    <name type="scientific">Rhodococcus erythropolis</name>
    <name type="common">Arthrobacter picolinophilus</name>
    <dbReference type="NCBI Taxonomy" id="1833"/>
    <lineage>
        <taxon>Bacteria</taxon>
        <taxon>Bacillati</taxon>
        <taxon>Actinomycetota</taxon>
        <taxon>Actinomycetes</taxon>
        <taxon>Mycobacteriales</taxon>
        <taxon>Nocardiaceae</taxon>
        <taxon>Rhodococcus</taxon>
        <taxon>Rhodococcus erythropolis group</taxon>
    </lineage>
</organism>
<dbReference type="AlphaFoldDB" id="A0A6G9CMD7"/>
<reference evidence="1 2" key="1">
    <citation type="submission" date="2020-03" db="EMBL/GenBank/DDBJ databases">
        <title>Screen low temperature-resistant strains for efficient degradation of petroleum hydrocarbons under the low temperature.</title>
        <authorList>
            <person name="Wang Y."/>
            <person name="Chen J."/>
        </authorList>
    </citation>
    <scope>NUCLEOTIDE SEQUENCE [LARGE SCALE GENOMIC DNA]</scope>
    <source>
        <strain evidence="1 2">KB1</strain>
    </source>
</reference>
<evidence type="ECO:0000313" key="2">
    <source>
        <dbReference type="Proteomes" id="UP000502345"/>
    </source>
</evidence>
<accession>A0A6G9CMD7</accession>
<proteinExistence type="predicted"/>
<name>A0A6G9CMD7_RHOER</name>